<dbReference type="Proteomes" id="UP000503349">
    <property type="component" value="Chromosome 1"/>
</dbReference>
<dbReference type="Gene3D" id="1.10.510.10">
    <property type="entry name" value="Transferase(Phosphotransferase) domain 1"/>
    <property type="match status" value="1"/>
</dbReference>
<dbReference type="SMART" id="SM00358">
    <property type="entry name" value="DSRM"/>
    <property type="match status" value="2"/>
</dbReference>
<keyword evidence="4" id="KW-0808">Transferase</keyword>
<evidence type="ECO:0000259" key="12">
    <source>
        <dbReference type="PROSITE" id="PS50137"/>
    </source>
</evidence>
<dbReference type="SUPFAM" id="SSF56112">
    <property type="entry name" value="Protein kinase-like (PK-like)"/>
    <property type="match status" value="1"/>
</dbReference>
<evidence type="ECO:0000256" key="5">
    <source>
        <dbReference type="ARBA" id="ARBA00022741"/>
    </source>
</evidence>
<keyword evidence="5 9" id="KW-0547">Nucleotide-binding</keyword>
<evidence type="ECO:0000256" key="1">
    <source>
        <dbReference type="ARBA" id="ARBA00012513"/>
    </source>
</evidence>
<keyword evidence="8" id="KW-0694">RNA-binding</keyword>
<dbReference type="Gene3D" id="3.30.200.20">
    <property type="entry name" value="Phosphorylase Kinase, domain 1"/>
    <property type="match status" value="1"/>
</dbReference>
<feature type="domain" description="DRBM" evidence="12">
    <location>
        <begin position="5"/>
        <end position="73"/>
    </location>
</feature>
<dbReference type="GO" id="GO:0005524">
    <property type="term" value="F:ATP binding"/>
    <property type="evidence" value="ECO:0007669"/>
    <property type="project" value="UniProtKB-UniRule"/>
</dbReference>
<dbReference type="GO" id="GO:0005634">
    <property type="term" value="C:nucleus"/>
    <property type="evidence" value="ECO:0007669"/>
    <property type="project" value="TreeGrafter"/>
</dbReference>
<evidence type="ECO:0000313" key="14">
    <source>
        <dbReference type="Proteomes" id="UP000503349"/>
    </source>
</evidence>
<feature type="domain" description="DRBM" evidence="12">
    <location>
        <begin position="98"/>
        <end position="166"/>
    </location>
</feature>
<dbReference type="PROSITE" id="PS50137">
    <property type="entry name" value="DS_RBD"/>
    <property type="match status" value="2"/>
</dbReference>
<dbReference type="GO" id="GO:0003723">
    <property type="term" value="F:RNA binding"/>
    <property type="evidence" value="ECO:0007669"/>
    <property type="project" value="UniProtKB-UniRule"/>
</dbReference>
<dbReference type="PROSITE" id="PS50011">
    <property type="entry name" value="PROTEIN_KINASE_DOM"/>
    <property type="match status" value="1"/>
</dbReference>
<dbReference type="PANTHER" id="PTHR11042">
    <property type="entry name" value="EUKARYOTIC TRANSLATION INITIATION FACTOR 2-ALPHA KINASE EIF2-ALPHA KINASE -RELATED"/>
    <property type="match status" value="1"/>
</dbReference>
<keyword evidence="7 9" id="KW-0067">ATP-binding</keyword>
<evidence type="ECO:0000256" key="9">
    <source>
        <dbReference type="PROSITE-ProRule" id="PRU10141"/>
    </source>
</evidence>
<sequence length="516" mass="58776">MEPQDYVAKLNEYAHKMRSVVKYEDVDSVGPDHLKTFTIKAVVNGKAYPCGVGKTKKEAKKNAAKNAYNGLMEESPTSTGDEEFSGASGQQEETSKHNFQGIINHYCQKNRRFPSYNLERTCGPPHDLQFFVKLTIDNKDYPVGEGKSFKEAKQNAAQLAWCALQEQPDWDSKASIRSTESEDDVPLDTVSSEALKSHESAQLNPDAAKDKDVRNGQNETSTQSRFILDFEPLDLLGYGAFGRVYKARHKILKKDYALKIVLCEEKSFIEAGTLSDFQHENIIRYYNCWLEDTGYQMDITDDSNSYSQSTDLSSAKYLYIQMELCIQTLKVWINEKNSQVPKDSSRRKESLGIAQQIVSGVEYIHSKNHIHRDLKPANIMFGVGGEVKIGDFGLVTRDDSDYPLIERTVSRGTPTYMAPEQNEKNYNRKVDIFALGLIFFELLWKLSSDHERAKILQDARRQKLPEEFSLHFFPENQLIVTMLSKEPENRPEATTLKAELKKINSKRNLLQQNSTV</sequence>
<dbReference type="PROSITE" id="PS00107">
    <property type="entry name" value="PROTEIN_KINASE_ATP"/>
    <property type="match status" value="1"/>
</dbReference>
<dbReference type="CDD" id="cd13996">
    <property type="entry name" value="STKc_EIF2AK"/>
    <property type="match status" value="1"/>
</dbReference>
<dbReference type="PANTHER" id="PTHR11042:SF194">
    <property type="entry name" value="DOUBLE-STRANDED RNA ACTIVATED PROTEIN KINASE"/>
    <property type="match status" value="1"/>
</dbReference>
<dbReference type="EC" id="2.7.11.1" evidence="1"/>
<protein>
    <recommendedName>
        <fullName evidence="1">non-specific serine/threonine protein kinase</fullName>
        <ecNumber evidence="1">2.7.11.1</ecNumber>
    </recommendedName>
</protein>
<dbReference type="Pfam" id="PF00069">
    <property type="entry name" value="Pkinase"/>
    <property type="match status" value="1"/>
</dbReference>
<dbReference type="GO" id="GO:0005737">
    <property type="term" value="C:cytoplasm"/>
    <property type="evidence" value="ECO:0007669"/>
    <property type="project" value="TreeGrafter"/>
</dbReference>
<feature type="binding site" evidence="9">
    <location>
        <position position="259"/>
    </location>
    <ligand>
        <name>ATP</name>
        <dbReference type="ChEBI" id="CHEBI:30616"/>
    </ligand>
</feature>
<dbReference type="SMART" id="SM00220">
    <property type="entry name" value="S_TKc"/>
    <property type="match status" value="1"/>
</dbReference>
<evidence type="ECO:0000259" key="11">
    <source>
        <dbReference type="PROSITE" id="PS50011"/>
    </source>
</evidence>
<dbReference type="Pfam" id="PF00035">
    <property type="entry name" value="dsrm"/>
    <property type="match status" value="2"/>
</dbReference>
<name>A0A6G1R126_CHAAH</name>
<evidence type="ECO:0000313" key="13">
    <source>
        <dbReference type="EMBL" id="KAF3708407.1"/>
    </source>
</evidence>
<accession>A0A6G1R126</accession>
<evidence type="ECO:0000256" key="8">
    <source>
        <dbReference type="PROSITE-ProRule" id="PRU00266"/>
    </source>
</evidence>
<dbReference type="InterPro" id="IPR017441">
    <property type="entry name" value="Protein_kinase_ATP_BS"/>
</dbReference>
<dbReference type="InterPro" id="IPR014720">
    <property type="entry name" value="dsRBD_dom"/>
</dbReference>
<feature type="region of interest" description="Disordered" evidence="10">
    <location>
        <begin position="172"/>
        <end position="220"/>
    </location>
</feature>
<keyword evidence="14" id="KW-1185">Reference proteome</keyword>
<dbReference type="EMBL" id="CM015712">
    <property type="protein sequence ID" value="KAF3708407.1"/>
    <property type="molecule type" value="Genomic_DNA"/>
</dbReference>
<evidence type="ECO:0000256" key="7">
    <source>
        <dbReference type="ARBA" id="ARBA00022840"/>
    </source>
</evidence>
<feature type="domain" description="Protein kinase" evidence="11">
    <location>
        <begin position="230"/>
        <end position="510"/>
    </location>
</feature>
<dbReference type="InterPro" id="IPR050339">
    <property type="entry name" value="CC_SR_Kinase"/>
</dbReference>
<keyword evidence="2" id="KW-0723">Serine/threonine-protein kinase</keyword>
<dbReference type="SUPFAM" id="SSF54768">
    <property type="entry name" value="dsRNA-binding domain-like"/>
    <property type="match status" value="2"/>
</dbReference>
<evidence type="ECO:0000256" key="6">
    <source>
        <dbReference type="ARBA" id="ARBA00022777"/>
    </source>
</evidence>
<reference evidence="13 14" key="1">
    <citation type="submission" date="2019-02" db="EMBL/GenBank/DDBJ databases">
        <title>Opniocepnalus argus genome.</title>
        <authorList>
            <person name="Zhou C."/>
            <person name="Xiao S."/>
        </authorList>
    </citation>
    <scope>NUCLEOTIDE SEQUENCE [LARGE SCALE GENOMIC DNA]</scope>
    <source>
        <strain evidence="13">OARG1902GOOAL</strain>
        <tissue evidence="13">Muscle</tissue>
    </source>
</reference>
<feature type="region of interest" description="Disordered" evidence="10">
    <location>
        <begin position="70"/>
        <end position="95"/>
    </location>
</feature>
<gene>
    <name evidence="13" type="ORF">EXN66_Car001581</name>
</gene>
<evidence type="ECO:0000256" key="10">
    <source>
        <dbReference type="SAM" id="MobiDB-lite"/>
    </source>
</evidence>
<dbReference type="FunFam" id="1.10.510.10:FF:000251">
    <property type="entry name" value="eukaryotic translation initiation factor 2-alpha kinase 3"/>
    <property type="match status" value="1"/>
</dbReference>
<dbReference type="AlphaFoldDB" id="A0A6G1R126"/>
<evidence type="ECO:0000256" key="4">
    <source>
        <dbReference type="ARBA" id="ARBA00022679"/>
    </source>
</evidence>
<dbReference type="GO" id="GO:0004694">
    <property type="term" value="F:eukaryotic translation initiation factor 2alpha kinase activity"/>
    <property type="evidence" value="ECO:0007669"/>
    <property type="project" value="TreeGrafter"/>
</dbReference>
<reference evidence="14" key="2">
    <citation type="submission" date="2019-02" db="EMBL/GenBank/DDBJ databases">
        <title>Opniocepnalus argus Var Kimnra genome.</title>
        <authorList>
            <person name="Zhou C."/>
            <person name="Xiao S."/>
        </authorList>
    </citation>
    <scope>NUCLEOTIDE SEQUENCE [LARGE SCALE GENOMIC DNA]</scope>
</reference>
<keyword evidence="6 13" id="KW-0418">Kinase</keyword>
<evidence type="ECO:0000256" key="3">
    <source>
        <dbReference type="ARBA" id="ARBA00022553"/>
    </source>
</evidence>
<evidence type="ECO:0000256" key="2">
    <source>
        <dbReference type="ARBA" id="ARBA00022527"/>
    </source>
</evidence>
<keyword evidence="3" id="KW-0597">Phosphoprotein</keyword>
<dbReference type="InterPro" id="IPR000719">
    <property type="entry name" value="Prot_kinase_dom"/>
</dbReference>
<proteinExistence type="predicted"/>
<dbReference type="Gene3D" id="3.30.160.20">
    <property type="match status" value="2"/>
</dbReference>
<dbReference type="InterPro" id="IPR011009">
    <property type="entry name" value="Kinase-like_dom_sf"/>
</dbReference>
<organism evidence="13 14">
    <name type="scientific">Channa argus</name>
    <name type="common">Northern snakehead</name>
    <name type="synonym">Ophicephalus argus</name>
    <dbReference type="NCBI Taxonomy" id="215402"/>
    <lineage>
        <taxon>Eukaryota</taxon>
        <taxon>Metazoa</taxon>
        <taxon>Chordata</taxon>
        <taxon>Craniata</taxon>
        <taxon>Vertebrata</taxon>
        <taxon>Euteleostomi</taxon>
        <taxon>Actinopterygii</taxon>
        <taxon>Neopterygii</taxon>
        <taxon>Teleostei</taxon>
        <taxon>Neoteleostei</taxon>
        <taxon>Acanthomorphata</taxon>
        <taxon>Anabantaria</taxon>
        <taxon>Anabantiformes</taxon>
        <taxon>Channoidei</taxon>
        <taxon>Channidae</taxon>
        <taxon>Channa</taxon>
    </lineage>
</organism>